<name>A0AAW9SLV8_9RHOB</name>
<sequence length="111" mass="12480">MVRRRPRSSGRSASNWGCPARRFWSRRARPRQSRTCSTRVPLLTAAGAGRIVIVTDRYHLPRARLVARRMGLDATGAWPRVPGPVTARRAWLWLREGGAYLGYAVQGRGRG</sequence>
<dbReference type="Proteomes" id="UP001428774">
    <property type="component" value="Unassembled WGS sequence"/>
</dbReference>
<protein>
    <submittedName>
        <fullName evidence="1">ElyC/SanA/YdcF family protein</fullName>
    </submittedName>
</protein>
<dbReference type="AlphaFoldDB" id="A0AAW9SLV8"/>
<dbReference type="EMBL" id="JBDNCH010000002">
    <property type="protein sequence ID" value="MEN9061858.1"/>
    <property type="molecule type" value="Genomic_DNA"/>
</dbReference>
<accession>A0AAW9SLV8</accession>
<proteinExistence type="predicted"/>
<reference evidence="1 2" key="1">
    <citation type="submission" date="2024-05" db="EMBL/GenBank/DDBJ databases">
        <title>Genome sequence of Ponticoccus litoralis KCCM 90028.</title>
        <authorList>
            <person name="Kim J.M."/>
            <person name="Lee J.K."/>
            <person name="Choi B.J."/>
            <person name="Bayburt H."/>
            <person name="Baek J.H."/>
            <person name="Jeon C.O."/>
        </authorList>
    </citation>
    <scope>NUCLEOTIDE SEQUENCE [LARGE SCALE GENOMIC DNA]</scope>
    <source>
        <strain evidence="1 2">KCCM 90028</strain>
    </source>
</reference>
<evidence type="ECO:0000313" key="2">
    <source>
        <dbReference type="Proteomes" id="UP001428774"/>
    </source>
</evidence>
<keyword evidence="2" id="KW-1185">Reference proteome</keyword>
<evidence type="ECO:0000313" key="1">
    <source>
        <dbReference type="EMBL" id="MEN9061858.1"/>
    </source>
</evidence>
<comment type="caution">
    <text evidence="1">The sequence shown here is derived from an EMBL/GenBank/DDBJ whole genome shotgun (WGS) entry which is preliminary data.</text>
</comment>
<gene>
    <name evidence="1" type="ORF">ABFB10_13390</name>
</gene>
<organism evidence="1 2">
    <name type="scientific">Ponticoccus litoralis</name>
    <dbReference type="NCBI Taxonomy" id="422297"/>
    <lineage>
        <taxon>Bacteria</taxon>
        <taxon>Pseudomonadati</taxon>
        <taxon>Pseudomonadota</taxon>
        <taxon>Alphaproteobacteria</taxon>
        <taxon>Rhodobacterales</taxon>
        <taxon>Roseobacteraceae</taxon>
        <taxon>Ponticoccus</taxon>
    </lineage>
</organism>